<evidence type="ECO:0000313" key="1">
    <source>
        <dbReference type="EMBL" id="QIS17794.1"/>
    </source>
</evidence>
<dbReference type="AlphaFoldDB" id="A0A6G9YX52"/>
<organism evidence="1 2">
    <name type="scientific">Nocardia terpenica</name>
    <dbReference type="NCBI Taxonomy" id="455432"/>
    <lineage>
        <taxon>Bacteria</taxon>
        <taxon>Bacillati</taxon>
        <taxon>Actinomycetota</taxon>
        <taxon>Actinomycetes</taxon>
        <taxon>Mycobacteriales</taxon>
        <taxon>Nocardiaceae</taxon>
        <taxon>Nocardia</taxon>
    </lineage>
</organism>
<gene>
    <name evidence="1" type="ORF">F6W96_05180</name>
</gene>
<dbReference type="Proteomes" id="UP000500953">
    <property type="component" value="Chromosome"/>
</dbReference>
<protein>
    <recommendedName>
        <fullName evidence="3">Immunity 49 family protein</fullName>
    </recommendedName>
</protein>
<name>A0A6G9YX52_9NOCA</name>
<evidence type="ECO:0000313" key="2">
    <source>
        <dbReference type="Proteomes" id="UP000500953"/>
    </source>
</evidence>
<dbReference type="RefSeq" id="WP_167485159.1">
    <property type="nucleotide sequence ID" value="NZ_CP046173.1"/>
</dbReference>
<dbReference type="Pfam" id="PF15575">
    <property type="entry name" value="Imm49"/>
    <property type="match status" value="1"/>
</dbReference>
<dbReference type="EMBL" id="CP046173">
    <property type="protein sequence ID" value="QIS17794.1"/>
    <property type="molecule type" value="Genomic_DNA"/>
</dbReference>
<evidence type="ECO:0008006" key="3">
    <source>
        <dbReference type="Google" id="ProtNLM"/>
    </source>
</evidence>
<accession>A0A6G9YX52</accession>
<reference evidence="1 2" key="1">
    <citation type="journal article" date="2019" name="ACS Chem. Biol.">
        <title>Identification and Mobilization of a Cryptic Antibiotic Biosynthesis Gene Locus from a Human-Pathogenic Nocardia Isolate.</title>
        <authorList>
            <person name="Herisse M."/>
            <person name="Ishida K."/>
            <person name="Porter J.L."/>
            <person name="Howden B."/>
            <person name="Hertweck C."/>
            <person name="Stinear T.P."/>
            <person name="Pidot S.J."/>
        </authorList>
    </citation>
    <scope>NUCLEOTIDE SEQUENCE [LARGE SCALE GENOMIC DNA]</scope>
    <source>
        <strain evidence="1 2">AUSMDU00012715</strain>
    </source>
</reference>
<sequence length="286" mass="32308">MTITVARHWEPEPNTAQFAAALDRSIASSIDKLEESTRVIDLVFDEAQLRMSVRCTLDPAVDLLETWEATVVATQLGCAVFDVTSRSEGVVECRIADRVRRLPALGPQSFVHPGNWLAAWWLAIVCRDQARMNRLAEIPVDRLRSPTVHYDEYVYHWVDVLQTYWLERPGLVDKLIATIEATTPEVATETPRDLLDQVLYQPINLFYHFIRKDHAEFDEALADALELHKAYWTATEDRAVSPDGRIALGPLAIACLAHDAGFPIDVESDYLPKAMVQHAWAGEFDL</sequence>
<proteinExistence type="predicted"/>
<dbReference type="InterPro" id="IPR029074">
    <property type="entry name" value="Imm49"/>
</dbReference>